<feature type="transmembrane region" description="Helical" evidence="9">
    <location>
        <begin position="111"/>
        <end position="136"/>
    </location>
</feature>
<evidence type="ECO:0000256" key="5">
    <source>
        <dbReference type="ARBA" id="ARBA00022741"/>
    </source>
</evidence>
<keyword evidence="8" id="KW-0902">Two-component regulatory system</keyword>
<dbReference type="EC" id="2.7.13.3" evidence="2"/>
<evidence type="ECO:0000256" key="4">
    <source>
        <dbReference type="ARBA" id="ARBA00022679"/>
    </source>
</evidence>
<dbReference type="Proteomes" id="UP000184388">
    <property type="component" value="Unassembled WGS sequence"/>
</dbReference>
<keyword evidence="9" id="KW-0812">Transmembrane</keyword>
<keyword evidence="7" id="KW-0067">ATP-binding</keyword>
<evidence type="ECO:0000256" key="2">
    <source>
        <dbReference type="ARBA" id="ARBA00012438"/>
    </source>
</evidence>
<gene>
    <name evidence="11" type="ORF">SAMN05216268_111185</name>
</gene>
<keyword evidence="5" id="KW-0547">Nucleotide-binding</keyword>
<evidence type="ECO:0000256" key="8">
    <source>
        <dbReference type="ARBA" id="ARBA00023012"/>
    </source>
</evidence>
<dbReference type="AlphaFoldDB" id="A0A9X8QVQ2"/>
<dbReference type="GO" id="GO:0016020">
    <property type="term" value="C:membrane"/>
    <property type="evidence" value="ECO:0007669"/>
    <property type="project" value="InterPro"/>
</dbReference>
<dbReference type="InterPro" id="IPR036890">
    <property type="entry name" value="HATPase_C_sf"/>
</dbReference>
<accession>A0A9X8QVQ2</accession>
<evidence type="ECO:0000256" key="1">
    <source>
        <dbReference type="ARBA" id="ARBA00000085"/>
    </source>
</evidence>
<keyword evidence="3" id="KW-0597">Phosphoprotein</keyword>
<dbReference type="InterPro" id="IPR050482">
    <property type="entry name" value="Sensor_HK_TwoCompSys"/>
</dbReference>
<sequence>MANAVSALATYRGRVTRVERTDLTASARQGLAAALRSAPRRLTDPIRALFAPGMWTPGRIVGETLLCVLLGLLAAAIEIPSGVVSDAGIVRVVAVGLAAALLSSLRRVLPATVLLLAAAGMSVFVGLMPLLMVAAWSAGRRIEGVGKAAGAFAAAYVLSLGLGLLKEPLSLTMTLTLAVPLLLVMTVVPGLISRYWSQRRTLTDILREYNAQLLRERAMVAGQARMRERQRIAQDMHDSLGHHLTLISVHTGALEVDRELTGRQREAVGVLREASVAAMHELREVVGLLRDGTEGPAQEGATHALQAVREEGNTAPSRGVVGIEGLVEASRSAGAAVELRRSGEPRPLAPTADHAAYRVAQEGLTNAHKHAPGAAITIELRYEPDALVVEVANGPAPQTAEAGRSVVSGGQGLTGLGERTRLIGGMVHASPTADGGFRLAGVLPYASPEGGAAIHSPGDAETTFVDPTGDFPEQIPAGPLGERVPVIDGNSLPKELAKAMSRNTKRSGVAIGCGIAALILILLVVLGVVAAVFLVGEADKAMIEPKQYDAVQVGQSEAEVRAKLPRGNSFLAENLDSGAPPAPQGAACLTLMSSEDSSSWSKEPVFRFCFKDGKLIEKKSFEVRS</sequence>
<feature type="transmembrane region" description="Helical" evidence="9">
    <location>
        <begin position="148"/>
        <end position="165"/>
    </location>
</feature>
<protein>
    <recommendedName>
        <fullName evidence="2">histidine kinase</fullName>
        <ecNumber evidence="2">2.7.13.3</ecNumber>
    </recommendedName>
</protein>
<keyword evidence="9" id="KW-1133">Transmembrane helix</keyword>
<evidence type="ECO:0000259" key="10">
    <source>
        <dbReference type="Pfam" id="PF07730"/>
    </source>
</evidence>
<reference evidence="12" key="1">
    <citation type="submission" date="2016-11" db="EMBL/GenBank/DDBJ databases">
        <authorList>
            <person name="Jaros S."/>
            <person name="Januszkiewicz K."/>
            <person name="Wedrychowicz H."/>
        </authorList>
    </citation>
    <scope>NUCLEOTIDE SEQUENCE [LARGE SCALE GENOMIC DNA]</scope>
    <source>
        <strain evidence="12">CGMCC 4.3555</strain>
    </source>
</reference>
<keyword evidence="6 11" id="KW-0418">Kinase</keyword>
<dbReference type="GO" id="GO:0046983">
    <property type="term" value="F:protein dimerization activity"/>
    <property type="evidence" value="ECO:0007669"/>
    <property type="project" value="InterPro"/>
</dbReference>
<dbReference type="Pfam" id="PF07730">
    <property type="entry name" value="HisKA_3"/>
    <property type="match status" value="1"/>
</dbReference>
<keyword evidence="9" id="KW-0472">Membrane</keyword>
<feature type="transmembrane region" description="Helical" evidence="9">
    <location>
        <begin position="508"/>
        <end position="535"/>
    </location>
</feature>
<dbReference type="GO" id="GO:0005524">
    <property type="term" value="F:ATP binding"/>
    <property type="evidence" value="ECO:0007669"/>
    <property type="project" value="UniProtKB-KW"/>
</dbReference>
<comment type="catalytic activity">
    <reaction evidence="1">
        <text>ATP + protein L-histidine = ADP + protein N-phospho-L-histidine.</text>
        <dbReference type="EC" id="2.7.13.3"/>
    </reaction>
</comment>
<organism evidence="11 12">
    <name type="scientific">Streptomyces yunnanensis</name>
    <dbReference type="NCBI Taxonomy" id="156453"/>
    <lineage>
        <taxon>Bacteria</taxon>
        <taxon>Bacillati</taxon>
        <taxon>Actinomycetota</taxon>
        <taxon>Actinomycetes</taxon>
        <taxon>Kitasatosporales</taxon>
        <taxon>Streptomycetaceae</taxon>
        <taxon>Streptomyces</taxon>
    </lineage>
</organism>
<evidence type="ECO:0000313" key="12">
    <source>
        <dbReference type="Proteomes" id="UP000184388"/>
    </source>
</evidence>
<keyword evidence="4" id="KW-0808">Transferase</keyword>
<feature type="domain" description="Signal transduction histidine kinase subgroup 3 dimerisation and phosphoacceptor" evidence="10">
    <location>
        <begin position="228"/>
        <end position="292"/>
    </location>
</feature>
<feature type="transmembrane region" description="Helical" evidence="9">
    <location>
        <begin position="89"/>
        <end position="105"/>
    </location>
</feature>
<feature type="transmembrane region" description="Helical" evidence="9">
    <location>
        <begin position="171"/>
        <end position="192"/>
    </location>
</feature>
<dbReference type="Gene3D" id="1.20.5.1930">
    <property type="match status" value="1"/>
</dbReference>
<dbReference type="GO" id="GO:0000155">
    <property type="term" value="F:phosphorelay sensor kinase activity"/>
    <property type="evidence" value="ECO:0007669"/>
    <property type="project" value="InterPro"/>
</dbReference>
<dbReference type="SUPFAM" id="SSF55874">
    <property type="entry name" value="ATPase domain of HSP90 chaperone/DNA topoisomerase II/histidine kinase"/>
    <property type="match status" value="1"/>
</dbReference>
<evidence type="ECO:0000256" key="7">
    <source>
        <dbReference type="ARBA" id="ARBA00022840"/>
    </source>
</evidence>
<proteinExistence type="predicted"/>
<comment type="caution">
    <text evidence="11">The sequence shown here is derived from an EMBL/GenBank/DDBJ whole genome shotgun (WGS) entry which is preliminary data.</text>
</comment>
<feature type="transmembrane region" description="Helical" evidence="9">
    <location>
        <begin position="60"/>
        <end position="77"/>
    </location>
</feature>
<dbReference type="PANTHER" id="PTHR24421:SF10">
    <property type="entry name" value="NITRATE_NITRITE SENSOR PROTEIN NARQ"/>
    <property type="match status" value="1"/>
</dbReference>
<evidence type="ECO:0000256" key="6">
    <source>
        <dbReference type="ARBA" id="ARBA00022777"/>
    </source>
</evidence>
<dbReference type="CDD" id="cd16917">
    <property type="entry name" value="HATPase_UhpB-NarQ-NarX-like"/>
    <property type="match status" value="1"/>
</dbReference>
<evidence type="ECO:0000256" key="9">
    <source>
        <dbReference type="SAM" id="Phobius"/>
    </source>
</evidence>
<evidence type="ECO:0000313" key="11">
    <source>
        <dbReference type="EMBL" id="SHM48994.1"/>
    </source>
</evidence>
<dbReference type="EMBL" id="FRBK01000011">
    <property type="protein sequence ID" value="SHM48994.1"/>
    <property type="molecule type" value="Genomic_DNA"/>
</dbReference>
<dbReference type="Gene3D" id="3.30.565.10">
    <property type="entry name" value="Histidine kinase-like ATPase, C-terminal domain"/>
    <property type="match status" value="1"/>
</dbReference>
<dbReference type="PANTHER" id="PTHR24421">
    <property type="entry name" value="NITRATE/NITRITE SENSOR PROTEIN NARX-RELATED"/>
    <property type="match status" value="1"/>
</dbReference>
<evidence type="ECO:0000256" key="3">
    <source>
        <dbReference type="ARBA" id="ARBA00022553"/>
    </source>
</evidence>
<name>A0A9X8QVQ2_9ACTN</name>
<dbReference type="InterPro" id="IPR011712">
    <property type="entry name" value="Sig_transdc_His_kin_sub3_dim/P"/>
</dbReference>